<dbReference type="EMBL" id="CM029039">
    <property type="protein sequence ID" value="KAG2639623.1"/>
    <property type="molecule type" value="Genomic_DNA"/>
</dbReference>
<gene>
    <name evidence="1" type="ORF">PVAP13_2KG020800</name>
</gene>
<accession>A0A8T0W4P8</accession>
<dbReference type="Gene3D" id="1.10.510.10">
    <property type="entry name" value="Transferase(Phosphotransferase) domain 1"/>
    <property type="match status" value="1"/>
</dbReference>
<proteinExistence type="predicted"/>
<dbReference type="Proteomes" id="UP000823388">
    <property type="component" value="Chromosome 2K"/>
</dbReference>
<name>A0A8T0W4P8_PANVG</name>
<evidence type="ECO:0000313" key="1">
    <source>
        <dbReference type="EMBL" id="KAG2639623.1"/>
    </source>
</evidence>
<dbReference type="PANTHER" id="PTHR27006">
    <property type="entry name" value="PROMASTIGOTE SURFACE ANTIGEN PROTEIN PSA"/>
    <property type="match status" value="1"/>
</dbReference>
<sequence length="123" mass="13923">MPCLKMFHQRINVFSFRALLLEIITRSKNSTAADSDKALNLQTNVWNCYTKGVALQLINGSLDGHTSSKVMPCIHICLLCVKEHSNYRSSICSVVVMLIKGWIKLQYPRKQANPLWDLHHGVA</sequence>
<dbReference type="PANTHER" id="PTHR27006:SF634">
    <property type="entry name" value="RECEPTOR-LIKE SERINE_THREONINE-PROTEIN KINASE"/>
    <property type="match status" value="1"/>
</dbReference>
<organism evidence="1 2">
    <name type="scientific">Panicum virgatum</name>
    <name type="common">Blackwell switchgrass</name>
    <dbReference type="NCBI Taxonomy" id="38727"/>
    <lineage>
        <taxon>Eukaryota</taxon>
        <taxon>Viridiplantae</taxon>
        <taxon>Streptophyta</taxon>
        <taxon>Embryophyta</taxon>
        <taxon>Tracheophyta</taxon>
        <taxon>Spermatophyta</taxon>
        <taxon>Magnoliopsida</taxon>
        <taxon>Liliopsida</taxon>
        <taxon>Poales</taxon>
        <taxon>Poaceae</taxon>
        <taxon>PACMAD clade</taxon>
        <taxon>Panicoideae</taxon>
        <taxon>Panicodae</taxon>
        <taxon>Paniceae</taxon>
        <taxon>Panicinae</taxon>
        <taxon>Panicum</taxon>
        <taxon>Panicum sect. Hiantes</taxon>
    </lineage>
</organism>
<evidence type="ECO:0000313" key="2">
    <source>
        <dbReference type="Proteomes" id="UP000823388"/>
    </source>
</evidence>
<protein>
    <submittedName>
        <fullName evidence="1">Uncharacterized protein</fullName>
    </submittedName>
</protein>
<dbReference type="AlphaFoldDB" id="A0A8T0W4P8"/>
<keyword evidence="2" id="KW-1185">Reference proteome</keyword>
<reference evidence="1" key="1">
    <citation type="submission" date="2020-05" db="EMBL/GenBank/DDBJ databases">
        <title>WGS assembly of Panicum virgatum.</title>
        <authorList>
            <person name="Lovell J.T."/>
            <person name="Jenkins J."/>
            <person name="Shu S."/>
            <person name="Juenger T.E."/>
            <person name="Schmutz J."/>
        </authorList>
    </citation>
    <scope>NUCLEOTIDE SEQUENCE</scope>
    <source>
        <strain evidence="1">AP13</strain>
    </source>
</reference>
<comment type="caution">
    <text evidence="1">The sequence shown here is derived from an EMBL/GenBank/DDBJ whole genome shotgun (WGS) entry which is preliminary data.</text>
</comment>